<keyword evidence="13" id="KW-1133">Transmembrane helix</keyword>
<feature type="region of interest" description="Disordered" evidence="12">
    <location>
        <begin position="856"/>
        <end position="875"/>
    </location>
</feature>
<feature type="region of interest" description="Disordered" evidence="12">
    <location>
        <begin position="825"/>
        <end position="848"/>
    </location>
</feature>
<keyword evidence="3" id="KW-0433">Leucine-rich repeat</keyword>
<evidence type="ECO:0000256" key="13">
    <source>
        <dbReference type="SAM" id="Phobius"/>
    </source>
</evidence>
<evidence type="ECO:0000256" key="12">
    <source>
        <dbReference type="SAM" id="MobiDB-lite"/>
    </source>
</evidence>
<reference evidence="15 16" key="1">
    <citation type="submission" date="2020-03" db="EMBL/GenBank/DDBJ databases">
        <title>Draft Genome Sequence of 2-Methylisoborneol Producing Pseudanabaena yagii Strain GIHE-NHR1 Isolated from North Han River in South Korea.</title>
        <authorList>
            <person name="Jeong J."/>
        </authorList>
    </citation>
    <scope>NUCLEOTIDE SEQUENCE [LARGE SCALE GENOMIC DNA]</scope>
    <source>
        <strain evidence="15 16">GIHE-NHR1</strain>
    </source>
</reference>
<evidence type="ECO:0000256" key="7">
    <source>
        <dbReference type="ARBA" id="ARBA00022777"/>
    </source>
</evidence>
<dbReference type="NCBIfam" id="TIGR00231">
    <property type="entry name" value="small_GTP"/>
    <property type="match status" value="1"/>
</dbReference>
<keyword evidence="9" id="KW-0342">GTP-binding</keyword>
<dbReference type="PROSITE" id="PS51450">
    <property type="entry name" value="LRR"/>
    <property type="match status" value="10"/>
</dbReference>
<dbReference type="Pfam" id="PF00560">
    <property type="entry name" value="LRR_1"/>
    <property type="match status" value="1"/>
</dbReference>
<evidence type="ECO:0000313" key="15">
    <source>
        <dbReference type="EMBL" id="NMF59053.1"/>
    </source>
</evidence>
<feature type="domain" description="Roc" evidence="14">
    <location>
        <begin position="339"/>
        <end position="506"/>
    </location>
</feature>
<dbReference type="EC" id="2.7.11.1" evidence="1"/>
<evidence type="ECO:0000256" key="6">
    <source>
        <dbReference type="ARBA" id="ARBA00022741"/>
    </source>
</evidence>
<keyword evidence="6" id="KW-0547">Nucleotide-binding</keyword>
<comment type="caution">
    <text evidence="15">The sequence shown here is derived from an EMBL/GenBank/DDBJ whole genome shotgun (WGS) entry which is preliminary data.</text>
</comment>
<dbReference type="SUPFAM" id="SSF52540">
    <property type="entry name" value="P-loop containing nucleoside triphosphate hydrolases"/>
    <property type="match status" value="1"/>
</dbReference>
<dbReference type="Proteomes" id="UP000738376">
    <property type="component" value="Unassembled WGS sequence"/>
</dbReference>
<dbReference type="Pfam" id="PF08477">
    <property type="entry name" value="Roc"/>
    <property type="match status" value="1"/>
</dbReference>
<dbReference type="SMART" id="SM00175">
    <property type="entry name" value="RAB"/>
    <property type="match status" value="1"/>
</dbReference>
<dbReference type="PROSITE" id="PS51424">
    <property type="entry name" value="ROC"/>
    <property type="match status" value="1"/>
</dbReference>
<keyword evidence="4" id="KW-0808">Transferase</keyword>
<organism evidence="15 16">
    <name type="scientific">Pseudanabaena yagii GIHE-NHR1</name>
    <dbReference type="NCBI Taxonomy" id="2722753"/>
    <lineage>
        <taxon>Bacteria</taxon>
        <taxon>Bacillati</taxon>
        <taxon>Cyanobacteriota</taxon>
        <taxon>Cyanophyceae</taxon>
        <taxon>Pseudanabaenales</taxon>
        <taxon>Pseudanabaenaceae</taxon>
        <taxon>Pseudanabaena</taxon>
        <taxon>Pseudanabaena yagii</taxon>
    </lineage>
</organism>
<keyword evidence="16" id="KW-1185">Reference proteome</keyword>
<evidence type="ECO:0000256" key="3">
    <source>
        <dbReference type="ARBA" id="ARBA00022614"/>
    </source>
</evidence>
<keyword evidence="13" id="KW-0472">Membrane</keyword>
<dbReference type="InterPro" id="IPR003591">
    <property type="entry name" value="Leu-rich_rpt_typical-subtyp"/>
</dbReference>
<evidence type="ECO:0000256" key="4">
    <source>
        <dbReference type="ARBA" id="ARBA00022679"/>
    </source>
</evidence>
<dbReference type="PANTHER" id="PTHR48051:SF39">
    <property type="entry name" value="P53-INDUCED DEATH DOMAIN PROTEIN 1"/>
    <property type="match status" value="1"/>
</dbReference>
<dbReference type="PROSITE" id="PS51419">
    <property type="entry name" value="RAB"/>
    <property type="match status" value="1"/>
</dbReference>
<dbReference type="InterPro" id="IPR020859">
    <property type="entry name" value="ROC"/>
</dbReference>
<name>A0ABX1LUV5_9CYAN</name>
<dbReference type="SMART" id="SM00369">
    <property type="entry name" value="LRR_TYP"/>
    <property type="match status" value="11"/>
</dbReference>
<comment type="catalytic activity">
    <reaction evidence="11">
        <text>L-seryl-[protein] + ATP = O-phospho-L-seryl-[protein] + ADP + H(+)</text>
        <dbReference type="Rhea" id="RHEA:17989"/>
        <dbReference type="Rhea" id="RHEA-COMP:9863"/>
        <dbReference type="Rhea" id="RHEA-COMP:11604"/>
        <dbReference type="ChEBI" id="CHEBI:15378"/>
        <dbReference type="ChEBI" id="CHEBI:29999"/>
        <dbReference type="ChEBI" id="CHEBI:30616"/>
        <dbReference type="ChEBI" id="CHEBI:83421"/>
        <dbReference type="ChEBI" id="CHEBI:456216"/>
        <dbReference type="EC" id="2.7.11.1"/>
    </reaction>
</comment>
<evidence type="ECO:0000259" key="14">
    <source>
        <dbReference type="PROSITE" id="PS51424"/>
    </source>
</evidence>
<evidence type="ECO:0000256" key="5">
    <source>
        <dbReference type="ARBA" id="ARBA00022737"/>
    </source>
</evidence>
<dbReference type="SMART" id="SM00364">
    <property type="entry name" value="LRR_BAC"/>
    <property type="match status" value="9"/>
</dbReference>
<sequence>MTDAELLAIIAQAERECWTELDLSGNDLEELPSEIGRLQSLEKLILGKLDFGKGEIKGNRLIAIPQEIFQLTNLKKLHIPYNQITEIPDAIAYLANLTELDLHLNEITEIPEVIAKLSNLTTLNLSSNQITEISEVITQSSNLTTLFLFGNQIKEITEAITQLSNLTKLYLNLNQIKEIPEAIAQLSNLTKLYLWGNQITEIPEAIAQLSNLTTLNLHSNQITEIPEAIAQLSKLTTLNLSNNKITTIPEVITQLANLKTLSLYNNQIIVIPEVDLTNLVNLTTLYLSRNQITSIPDAIANLANLKQLDLRENPLSIPTEILNDYNNPKAIFDFWLERERQPLNEAKVILVGQGTVGKTSLVKRLLDNQFDAAERKTDGINIRDWQITAKNEQVKLRVWDFGGQEIMHATHQFFLTERSLYLLVINTREDELANRIEYWLKLIESLGNKAPVIIVGNKIDDHPLDLDRHGLQTKYLNIKGFIGTSCAIGLGISELKQQITEIIANEMPHVFDPIPVKWLNLKDKLEQDDRDYITYQEYEQKCIETGITRESSRHTLVRLLHELGIVLNFSDDKRLKDTNVLNPEWITVAAYKIINDNLLMTEHHGVLHWQDTERIFQPKSRKEQDCYTTAEARKFILSMMEKFELCFAMENSRDRDYPEYLIPDLLPKEEPHTGTWDDCLRFEYRYDKVLPNSVISRFIVKAHKLIARTNSRTYWRTGVILASDTGNFAYIKADLEDAKIFIRISGNPHTRHNFLSVIRDKFDDIHDCPKLTPDERIGLPDKPQGTASYKHLLKQLERGEITCFPEEADHSYNIRELIEGIEDRRSHSKEDYRERDWSSGQPQPPVTVNIYNSNQQSTVMTPPEKPQPENTPKSQEVQLPSVIAASISFGFLFSTTAFLVLTFAGILNITQLVIAMFSIILLMVIAVIFVLKASGQMEGQSFEKIILAVLKQATLYDAFLSKIGDIFHSPKK</sequence>
<dbReference type="InterPro" id="IPR032675">
    <property type="entry name" value="LRR_dom_sf"/>
</dbReference>
<dbReference type="Pfam" id="PF25497">
    <property type="entry name" value="COR-B"/>
    <property type="match status" value="1"/>
</dbReference>
<dbReference type="Pfam" id="PF13855">
    <property type="entry name" value="LRR_8"/>
    <property type="match status" value="3"/>
</dbReference>
<keyword evidence="2" id="KW-0723">Serine/threonine-protein kinase</keyword>
<comment type="catalytic activity">
    <reaction evidence="10">
        <text>L-threonyl-[protein] + ATP = O-phospho-L-threonyl-[protein] + ADP + H(+)</text>
        <dbReference type="Rhea" id="RHEA:46608"/>
        <dbReference type="Rhea" id="RHEA-COMP:11060"/>
        <dbReference type="Rhea" id="RHEA-COMP:11605"/>
        <dbReference type="ChEBI" id="CHEBI:15378"/>
        <dbReference type="ChEBI" id="CHEBI:30013"/>
        <dbReference type="ChEBI" id="CHEBI:30616"/>
        <dbReference type="ChEBI" id="CHEBI:61977"/>
        <dbReference type="ChEBI" id="CHEBI:456216"/>
        <dbReference type="EC" id="2.7.11.1"/>
    </reaction>
</comment>
<dbReference type="Gene3D" id="1.10.10.2200">
    <property type="match status" value="1"/>
</dbReference>
<dbReference type="Gene3D" id="3.80.10.10">
    <property type="entry name" value="Ribonuclease Inhibitor"/>
    <property type="match status" value="3"/>
</dbReference>
<dbReference type="SMART" id="SM00365">
    <property type="entry name" value="LRR_SD22"/>
    <property type="match status" value="9"/>
</dbReference>
<accession>A0ABX1LUV5</accession>
<dbReference type="InterPro" id="IPR001611">
    <property type="entry name" value="Leu-rich_rpt"/>
</dbReference>
<gene>
    <name evidence="15" type="ORF">HC246_13770</name>
</gene>
<feature type="transmembrane region" description="Helical" evidence="13">
    <location>
        <begin position="882"/>
        <end position="906"/>
    </location>
</feature>
<evidence type="ECO:0000256" key="11">
    <source>
        <dbReference type="ARBA" id="ARBA00048679"/>
    </source>
</evidence>
<keyword evidence="5" id="KW-0677">Repeat</keyword>
<keyword evidence="7" id="KW-0418">Kinase</keyword>
<dbReference type="PANTHER" id="PTHR48051">
    <property type="match status" value="1"/>
</dbReference>
<dbReference type="EMBL" id="JAAVJL010000001">
    <property type="protein sequence ID" value="NMF59053.1"/>
    <property type="molecule type" value="Genomic_DNA"/>
</dbReference>
<evidence type="ECO:0000256" key="1">
    <source>
        <dbReference type="ARBA" id="ARBA00012513"/>
    </source>
</evidence>
<proteinExistence type="predicted"/>
<feature type="compositionally biased region" description="Basic and acidic residues" evidence="12">
    <location>
        <begin position="825"/>
        <end position="837"/>
    </location>
</feature>
<evidence type="ECO:0000256" key="8">
    <source>
        <dbReference type="ARBA" id="ARBA00022840"/>
    </source>
</evidence>
<evidence type="ECO:0000313" key="16">
    <source>
        <dbReference type="Proteomes" id="UP000738376"/>
    </source>
</evidence>
<evidence type="ECO:0000256" key="10">
    <source>
        <dbReference type="ARBA" id="ARBA00047899"/>
    </source>
</evidence>
<dbReference type="Gene3D" id="3.30.310.200">
    <property type="match status" value="1"/>
</dbReference>
<evidence type="ECO:0000256" key="2">
    <source>
        <dbReference type="ARBA" id="ARBA00022527"/>
    </source>
</evidence>
<feature type="transmembrane region" description="Helical" evidence="13">
    <location>
        <begin position="912"/>
        <end position="931"/>
    </location>
</feature>
<dbReference type="SMART" id="SM00173">
    <property type="entry name" value="RAS"/>
    <property type="match status" value="1"/>
</dbReference>
<keyword evidence="13" id="KW-0812">Transmembrane</keyword>
<dbReference type="InterPro" id="IPR050216">
    <property type="entry name" value="LRR_domain-containing"/>
</dbReference>
<dbReference type="InterPro" id="IPR057263">
    <property type="entry name" value="COR-B"/>
</dbReference>
<dbReference type="InterPro" id="IPR036388">
    <property type="entry name" value="WH-like_DNA-bd_sf"/>
</dbReference>
<dbReference type="Gene3D" id="3.40.50.300">
    <property type="entry name" value="P-loop containing nucleotide triphosphate hydrolases"/>
    <property type="match status" value="1"/>
</dbReference>
<keyword evidence="8" id="KW-0067">ATP-binding</keyword>
<dbReference type="PRINTS" id="PR00449">
    <property type="entry name" value="RASTRNSFRMNG"/>
</dbReference>
<dbReference type="InterPro" id="IPR032171">
    <property type="entry name" value="COR-A"/>
</dbReference>
<dbReference type="RefSeq" id="WP_169363874.1">
    <property type="nucleotide sequence ID" value="NZ_JAAVJL010000001.1"/>
</dbReference>
<dbReference type="InterPro" id="IPR027417">
    <property type="entry name" value="P-loop_NTPase"/>
</dbReference>
<dbReference type="Pfam" id="PF16095">
    <property type="entry name" value="COR-A"/>
    <property type="match status" value="1"/>
</dbReference>
<dbReference type="SUPFAM" id="SSF52058">
    <property type="entry name" value="L domain-like"/>
    <property type="match status" value="1"/>
</dbReference>
<evidence type="ECO:0000256" key="9">
    <source>
        <dbReference type="ARBA" id="ARBA00023134"/>
    </source>
</evidence>
<dbReference type="InterPro" id="IPR005225">
    <property type="entry name" value="Small_GTP-bd"/>
</dbReference>
<dbReference type="Gene3D" id="1.10.10.10">
    <property type="entry name" value="Winged helix-like DNA-binding domain superfamily/Winged helix DNA-binding domain"/>
    <property type="match status" value="1"/>
</dbReference>
<protein>
    <recommendedName>
        <fullName evidence="1">non-specific serine/threonine protein kinase</fullName>
        <ecNumber evidence="1">2.7.11.1</ecNumber>
    </recommendedName>
</protein>